<protein>
    <submittedName>
        <fullName evidence="2">Uncharacterized protein</fullName>
    </submittedName>
</protein>
<accession>A0A2G8RVG7</accession>
<evidence type="ECO:0000313" key="2">
    <source>
        <dbReference type="EMBL" id="PIL25499.1"/>
    </source>
</evidence>
<sequence>MPNYISNDVQSHASATNEGVELFNTLYCMFYGGSVSHGSCPSSYPSPPYVSEGRHSSDPFTDLFVTAAYPGWQYLFQPQIPPSALGAFPTVAVGTEALNINYPSPTSNNLHGPSQSMPPPHDSSIAAASDTPVLVMGTGTRPEVAGHLPPPGSTLPMVPDEIIIPYEKPPLFSCDFGNTGLTLGDALKKDFSRISVDGTKRAFPSHNCAAKLAFWLVFKLGSDFRSRRKQITVVTTRKGVYHQPSKLQGSPSAPRGPRDGARECAMRQRPFPYTLDDIVLRRIDLISKGTLRPRLYVQVRRPPSIRAPSVAVC</sequence>
<comment type="caution">
    <text evidence="2">The sequence shown here is derived from an EMBL/GenBank/DDBJ whole genome shotgun (WGS) entry which is preliminary data.</text>
</comment>
<proteinExistence type="predicted"/>
<evidence type="ECO:0000256" key="1">
    <source>
        <dbReference type="SAM" id="MobiDB-lite"/>
    </source>
</evidence>
<organism evidence="2 3">
    <name type="scientific">Ganoderma sinense ZZ0214-1</name>
    <dbReference type="NCBI Taxonomy" id="1077348"/>
    <lineage>
        <taxon>Eukaryota</taxon>
        <taxon>Fungi</taxon>
        <taxon>Dikarya</taxon>
        <taxon>Basidiomycota</taxon>
        <taxon>Agaricomycotina</taxon>
        <taxon>Agaricomycetes</taxon>
        <taxon>Polyporales</taxon>
        <taxon>Polyporaceae</taxon>
        <taxon>Ganoderma</taxon>
    </lineage>
</organism>
<dbReference type="AlphaFoldDB" id="A0A2G8RVG7"/>
<name>A0A2G8RVG7_9APHY</name>
<dbReference type="OrthoDB" id="2763180at2759"/>
<dbReference type="Proteomes" id="UP000230002">
    <property type="component" value="Unassembled WGS sequence"/>
</dbReference>
<dbReference type="EMBL" id="AYKW01000056">
    <property type="protein sequence ID" value="PIL25499.1"/>
    <property type="molecule type" value="Genomic_DNA"/>
</dbReference>
<feature type="region of interest" description="Disordered" evidence="1">
    <location>
        <begin position="242"/>
        <end position="261"/>
    </location>
</feature>
<keyword evidence="3" id="KW-1185">Reference proteome</keyword>
<evidence type="ECO:0000313" key="3">
    <source>
        <dbReference type="Proteomes" id="UP000230002"/>
    </source>
</evidence>
<feature type="region of interest" description="Disordered" evidence="1">
    <location>
        <begin position="104"/>
        <end position="125"/>
    </location>
</feature>
<gene>
    <name evidence="2" type="ORF">GSI_13390</name>
</gene>
<reference evidence="2 3" key="1">
    <citation type="journal article" date="2015" name="Sci. Rep.">
        <title>Chromosome-level genome map provides insights into diverse defense mechanisms in the medicinal fungus Ganoderma sinense.</title>
        <authorList>
            <person name="Zhu Y."/>
            <person name="Xu J."/>
            <person name="Sun C."/>
            <person name="Zhou S."/>
            <person name="Xu H."/>
            <person name="Nelson D.R."/>
            <person name="Qian J."/>
            <person name="Song J."/>
            <person name="Luo H."/>
            <person name="Xiang L."/>
            <person name="Li Y."/>
            <person name="Xu Z."/>
            <person name="Ji A."/>
            <person name="Wang L."/>
            <person name="Lu S."/>
            <person name="Hayward A."/>
            <person name="Sun W."/>
            <person name="Li X."/>
            <person name="Schwartz D.C."/>
            <person name="Wang Y."/>
            <person name="Chen S."/>
        </authorList>
    </citation>
    <scope>NUCLEOTIDE SEQUENCE [LARGE SCALE GENOMIC DNA]</scope>
    <source>
        <strain evidence="2 3">ZZ0214-1</strain>
    </source>
</reference>
<feature type="compositionally biased region" description="Polar residues" evidence="1">
    <location>
        <begin position="104"/>
        <end position="115"/>
    </location>
</feature>